<name>A0ACC2JTA8_9PEZI</name>
<comment type="caution">
    <text evidence="1">The sequence shown here is derived from an EMBL/GenBank/DDBJ whole genome shotgun (WGS) entry which is preliminary data.</text>
</comment>
<evidence type="ECO:0000313" key="1">
    <source>
        <dbReference type="EMBL" id="KAJ8130743.1"/>
    </source>
</evidence>
<sequence>MADSGSYLAQFPLGGAVATGLALVLLCRILILSIPSSRKLPSINRGKPFGFIIKNGSERFRQDAKGLLQLGMKGSKAFYIDTDNGPRLILAGSYAHEIRNSPYLDLGRALEEELNGHLPGFEAYRHDCFPPEVGGTLTLTIQRIMKDVHDIDILSVLDTFWTTNSEWHRFSLTPMIFDIAAQLTVKTRSGEELSENPEWRRVTINFPLDARIAASALGKWPRLLRPVINWFLSPCKQVRANVQKARTICTPVIEARLAKKNEAISKGESPPTYHDMMFWHEERANGKPFDAVLLQLLLGEAMIHTIGDLLSQTIFNICQHPQLIVQLRTEISSVISKEGLKTDSLYNLHLLDSVVKESQRLKPVSLTSMKRYASRTIKLSDGTVIPKGTIIGVDLGAMLDESNYTNPLEFQPDRFLKRRQIPGQERSAQLSGITLDHMGFGYGRHACPGRHYAAALVKFTLCHMLLKYDLRLVEEPVVYASGFNLVADPWAEIEIRRRQEDVKF</sequence>
<proteinExistence type="predicted"/>
<keyword evidence="2" id="KW-1185">Reference proteome</keyword>
<accession>A0ACC2JTA8</accession>
<gene>
    <name evidence="1" type="ORF">O1611_g2885</name>
</gene>
<protein>
    <submittedName>
        <fullName evidence="1">Uncharacterized protein</fullName>
    </submittedName>
</protein>
<evidence type="ECO:0000313" key="2">
    <source>
        <dbReference type="Proteomes" id="UP001153332"/>
    </source>
</evidence>
<organism evidence="1 2">
    <name type="scientific">Lasiodiplodia mahajangana</name>
    <dbReference type="NCBI Taxonomy" id="1108764"/>
    <lineage>
        <taxon>Eukaryota</taxon>
        <taxon>Fungi</taxon>
        <taxon>Dikarya</taxon>
        <taxon>Ascomycota</taxon>
        <taxon>Pezizomycotina</taxon>
        <taxon>Dothideomycetes</taxon>
        <taxon>Dothideomycetes incertae sedis</taxon>
        <taxon>Botryosphaeriales</taxon>
        <taxon>Botryosphaeriaceae</taxon>
        <taxon>Lasiodiplodia</taxon>
    </lineage>
</organism>
<dbReference type="EMBL" id="JAPUUL010000433">
    <property type="protein sequence ID" value="KAJ8130743.1"/>
    <property type="molecule type" value="Genomic_DNA"/>
</dbReference>
<reference evidence="1" key="1">
    <citation type="submission" date="2022-12" db="EMBL/GenBank/DDBJ databases">
        <title>Genome Sequence of Lasiodiplodia mahajangana.</title>
        <authorList>
            <person name="Buettner E."/>
        </authorList>
    </citation>
    <scope>NUCLEOTIDE SEQUENCE</scope>
    <source>
        <strain evidence="1">VT137</strain>
    </source>
</reference>
<dbReference type="Proteomes" id="UP001153332">
    <property type="component" value="Unassembled WGS sequence"/>
</dbReference>